<proteinExistence type="predicted"/>
<evidence type="ECO:0000256" key="1">
    <source>
        <dbReference type="SAM" id="MobiDB-lite"/>
    </source>
</evidence>
<feature type="non-terminal residue" evidence="2">
    <location>
        <position position="53"/>
    </location>
</feature>
<evidence type="ECO:0000313" key="2">
    <source>
        <dbReference type="EMBL" id="BAH59573.1"/>
    </source>
</evidence>
<dbReference type="AlphaFoldDB" id="C4B514"/>
<gene>
    <name evidence="2" type="primary">RH1</name>
</gene>
<accession>C4B514</accession>
<protein>
    <submittedName>
        <fullName evidence="2">Rhodopsin</fullName>
    </submittedName>
</protein>
<name>C4B514_TYLPA</name>
<sequence length="53" mass="5654">TSPSSTRSCARLSTTSCSIWPWPTSSWSLEASPPPSTPLCTDTLSSGPRDAIW</sequence>
<reference evidence="2" key="1">
    <citation type="journal article" date="2010" name="Mol. Biol. Evol.">
        <title>Vertebrate rhodopsin adaptation to dim light via rapid meta-II intermediate formation.</title>
        <authorList>
            <person name="Sugawara T."/>
            <person name="Imai H."/>
            <person name="Nikaido M."/>
            <person name="Imamoto Y."/>
            <person name="Okada N."/>
        </authorList>
    </citation>
    <scope>NUCLEOTIDE SEQUENCE</scope>
</reference>
<organism evidence="2">
    <name type="scientific">Tylonycteris pachypus</name>
    <name type="common">Lesser bamboo bat</name>
    <name type="synonym">Vespertilio pachypus</name>
    <dbReference type="NCBI Taxonomy" id="258959"/>
    <lineage>
        <taxon>Eukaryota</taxon>
        <taxon>Metazoa</taxon>
        <taxon>Chordata</taxon>
        <taxon>Craniata</taxon>
        <taxon>Vertebrata</taxon>
        <taxon>Euteleostomi</taxon>
        <taxon>Mammalia</taxon>
        <taxon>Eutheria</taxon>
        <taxon>Laurasiatheria</taxon>
        <taxon>Chiroptera</taxon>
        <taxon>Yangochiroptera</taxon>
        <taxon>Vespertilionidae</taxon>
        <taxon>Tylonycteris</taxon>
    </lineage>
</organism>
<feature type="non-terminal residue" evidence="2">
    <location>
        <position position="1"/>
    </location>
</feature>
<feature type="region of interest" description="Disordered" evidence="1">
    <location>
        <begin position="30"/>
        <end position="53"/>
    </location>
</feature>
<dbReference type="EMBL" id="AB455207">
    <property type="protein sequence ID" value="BAH59573.1"/>
    <property type="molecule type" value="Genomic_DNA"/>
</dbReference>